<feature type="domain" description="MrfA-like Zn-binding" evidence="1">
    <location>
        <begin position="491"/>
        <end position="595"/>
    </location>
</feature>
<dbReference type="OrthoDB" id="9134227at2"/>
<evidence type="ECO:0000259" key="1">
    <source>
        <dbReference type="Pfam" id="PF09369"/>
    </source>
</evidence>
<evidence type="ECO:0000313" key="2">
    <source>
        <dbReference type="EMBL" id="AGC45630.1"/>
    </source>
</evidence>
<dbReference type="Pfam" id="PF09369">
    <property type="entry name" value="MZB"/>
    <property type="match status" value="1"/>
</dbReference>
<protein>
    <recommendedName>
        <fullName evidence="1">MrfA-like Zn-binding domain-containing protein</fullName>
    </recommendedName>
</protein>
<dbReference type="HOGENOM" id="CLU_020062_0_0_7"/>
<keyword evidence="3" id="KW-1185">Reference proteome</keyword>
<dbReference type="EMBL" id="CP004025">
    <property type="protein sequence ID" value="AGC45630.1"/>
    <property type="molecule type" value="Genomic_DNA"/>
</dbReference>
<proteinExistence type="predicted"/>
<evidence type="ECO:0000313" key="3">
    <source>
        <dbReference type="Proteomes" id="UP000011131"/>
    </source>
</evidence>
<reference evidence="2 3" key="1">
    <citation type="journal article" date="2013" name="Genome Announc.">
        <title>Complete genome sequence of Myxococcus stipitatus strain DSM 14675, a fruiting myxobacterium.</title>
        <authorList>
            <person name="Huntley S."/>
            <person name="Kneip S."/>
            <person name="Treuner-Lange A."/>
            <person name="Sogaard-Andersen L."/>
        </authorList>
    </citation>
    <scope>NUCLEOTIDE SEQUENCE [LARGE SCALE GENOMIC DNA]</scope>
    <source>
        <strain evidence="3">DSM 14675 / JCM 12634 / Mx s8</strain>
    </source>
</reference>
<dbReference type="Proteomes" id="UP000011131">
    <property type="component" value="Chromosome"/>
</dbReference>
<dbReference type="KEGG" id="msd:MYSTI_04332"/>
<dbReference type="InterPro" id="IPR018973">
    <property type="entry name" value="MZB"/>
</dbReference>
<organism evidence="2 3">
    <name type="scientific">Myxococcus stipitatus (strain DSM 14675 / JCM 12634 / Mx s8)</name>
    <dbReference type="NCBI Taxonomy" id="1278073"/>
    <lineage>
        <taxon>Bacteria</taxon>
        <taxon>Pseudomonadati</taxon>
        <taxon>Myxococcota</taxon>
        <taxon>Myxococcia</taxon>
        <taxon>Myxococcales</taxon>
        <taxon>Cystobacterineae</taxon>
        <taxon>Myxococcaceae</taxon>
        <taxon>Myxococcus</taxon>
    </lineage>
</organism>
<dbReference type="InterPro" id="IPR047721">
    <property type="entry name" value="DrmB"/>
</dbReference>
<gene>
    <name evidence="2" type="ordered locus">MYSTI_04332</name>
</gene>
<name>L7UCN3_MYXSD</name>
<dbReference type="PATRIC" id="fig|1278073.3.peg.4399"/>
<dbReference type="STRING" id="1278073.MYSTI_04332"/>
<accession>L7UCN3</accession>
<sequence>MARTPRRPATAATAVPSDAIEPLGTVRRSQLVSTFGIGAIIDLEKGSFMPMGLEDWERVTGLPSLSIGEPRLQSMLGVTHFRLGPVKEDLAGTSLVRARSAAPAVRFPEWHECPKCHRLGQEGSPFELAADGGRLVCGAHGGRAVNTTPVRFVVACRRGHLSDFPWEWWAHRDLPGGVCGAPSLYLGSHGRSASLADLYVRCAACETSGKQVRKSLGDAFGAAALSGWDCTGFRPWLHDRESGCDESIRALQRGASNVHFGVVCSALSIPPASEAVSLIVQELRALLDGVPEDLLPAVLTGVAQQNGVASVDQLLTAYRQLRTLETGGTSLTERLARAEEYAALSEAREDPVVGGVVPQFRNMALAPPPTLAHWFDLVGAASRLREVRALAGFSRIEPYPVSAERVSQAIGDGHVSPLSKTPRNWLPAAEIRGEGIFLRFRTRTVDDWMDANPGLHGRAAILEERSRVLASQRGYERDYTITPRLLLVHAFSHALIRQISVECGYSASALRERLYVAEKDAAGPGMNGVLIYTGSPDSEGSLGGLVRLADPGLLEPIILRTLLSVGWCGSDPVCLETDPQQSGDRVSGAACHCCLLLPETACEKFNRELDRAVLVGDSDKTFAGYFGKATEDL</sequence>
<dbReference type="AlphaFoldDB" id="L7UCN3"/>
<dbReference type="eggNOG" id="ENOG502Z7NV">
    <property type="taxonomic scope" value="Bacteria"/>
</dbReference>
<dbReference type="NCBIfam" id="NF038324">
    <property type="entry name" value="DrmB_fam"/>
    <property type="match status" value="1"/>
</dbReference>